<organism evidence="2 3">
    <name type="scientific">Aneurinibacillus thermoaerophilus</name>
    <dbReference type="NCBI Taxonomy" id="143495"/>
    <lineage>
        <taxon>Bacteria</taxon>
        <taxon>Bacillati</taxon>
        <taxon>Bacillota</taxon>
        <taxon>Bacilli</taxon>
        <taxon>Bacillales</taxon>
        <taxon>Paenibacillaceae</taxon>
        <taxon>Aneurinibacillus group</taxon>
        <taxon>Aneurinibacillus</taxon>
    </lineage>
</organism>
<sequence>MHPYVVVSWIVTVVCALGVVFTAICMVLHPIALMKGMDTSKYPSFFKCVLNLILFVLMGFLFYGCATYDGWK</sequence>
<gene>
    <name evidence="2" type="ORF">SAMN04489735_104810</name>
</gene>
<feature type="transmembrane region" description="Helical" evidence="1">
    <location>
        <begin position="6"/>
        <end position="33"/>
    </location>
</feature>
<protein>
    <submittedName>
        <fullName evidence="2">Uncharacterized protein</fullName>
    </submittedName>
</protein>
<accession>A0A1G8EST4</accession>
<evidence type="ECO:0000256" key="1">
    <source>
        <dbReference type="SAM" id="Phobius"/>
    </source>
</evidence>
<keyword evidence="1" id="KW-0472">Membrane</keyword>
<proteinExistence type="predicted"/>
<dbReference type="EMBL" id="FNDE01000048">
    <property type="protein sequence ID" value="SDH72981.1"/>
    <property type="molecule type" value="Genomic_DNA"/>
</dbReference>
<keyword evidence="1" id="KW-1133">Transmembrane helix</keyword>
<evidence type="ECO:0000313" key="2">
    <source>
        <dbReference type="EMBL" id="SDH72981.1"/>
    </source>
</evidence>
<dbReference type="OrthoDB" id="9941620at2"/>
<dbReference type="RefSeq" id="WP_091261343.1">
    <property type="nucleotide sequence ID" value="NZ_FNDE01000048.1"/>
</dbReference>
<feature type="transmembrane region" description="Helical" evidence="1">
    <location>
        <begin position="45"/>
        <end position="63"/>
    </location>
</feature>
<keyword evidence="1" id="KW-0812">Transmembrane</keyword>
<dbReference type="Proteomes" id="UP000198956">
    <property type="component" value="Unassembled WGS sequence"/>
</dbReference>
<dbReference type="AlphaFoldDB" id="A0A1G8EST4"/>
<reference evidence="2 3" key="1">
    <citation type="submission" date="2016-10" db="EMBL/GenBank/DDBJ databases">
        <authorList>
            <person name="de Groot N.N."/>
        </authorList>
    </citation>
    <scope>NUCLEOTIDE SEQUENCE [LARGE SCALE GENOMIC DNA]</scope>
    <source>
        <strain evidence="2 3">L 420-91</strain>
    </source>
</reference>
<name>A0A1G8EST4_ANETH</name>
<evidence type="ECO:0000313" key="3">
    <source>
        <dbReference type="Proteomes" id="UP000198956"/>
    </source>
</evidence>